<feature type="transmembrane region" description="Helical" evidence="8">
    <location>
        <begin position="183"/>
        <end position="206"/>
    </location>
</feature>
<feature type="transmembrane region" description="Helical" evidence="8">
    <location>
        <begin position="277"/>
        <end position="301"/>
    </location>
</feature>
<reference evidence="9" key="1">
    <citation type="submission" date="2016-10" db="EMBL/GenBank/DDBJ databases">
        <authorList>
            <person name="de Groot N.N."/>
        </authorList>
    </citation>
    <scope>NUCLEOTIDE SEQUENCE</scope>
</reference>
<sequence>MSSIIFSILSIYVFIIMGYVAKRSFKEQIDDKTITLINVYFLQVFLTFWGLLLRPINISLLYAPSIYFVIVLIVVLISAFGAKLLFENKKEYSIATVAAVIGNTGNLGIPINIAIFGEESIPYTTVVNLVNVFVVYTIGVYYYSRGTYDIKTSLKNIIKLPILWAAVVAILLSVYQVQIHSSIMNMLMMGAYASMTMQLFLFGIYLYGTKIKEVSKRILLWVMTLKFVILPLAAFSVLASVDLEPMVKGIVFIELMMPLAIANVNIASLYHCKPRLVTALVFVSSFLFLGMIFIAVEVLAYL</sequence>
<feature type="transmembrane region" description="Helical" evidence="8">
    <location>
        <begin position="218"/>
        <end position="238"/>
    </location>
</feature>
<keyword evidence="4" id="KW-1003">Cell membrane</keyword>
<feature type="transmembrane region" description="Helical" evidence="8">
    <location>
        <begin position="250"/>
        <end position="270"/>
    </location>
</feature>
<evidence type="ECO:0000256" key="4">
    <source>
        <dbReference type="ARBA" id="ARBA00022475"/>
    </source>
</evidence>
<evidence type="ECO:0000256" key="3">
    <source>
        <dbReference type="ARBA" id="ARBA00022448"/>
    </source>
</evidence>
<keyword evidence="7 8" id="KW-0472">Membrane</keyword>
<feature type="transmembrane region" description="Helical" evidence="8">
    <location>
        <begin position="65"/>
        <end position="86"/>
    </location>
</feature>
<dbReference type="PANTHER" id="PTHR36838:SF3">
    <property type="entry name" value="TRANSPORTER AUXIN EFFLUX CARRIER EC FAMILY"/>
    <property type="match status" value="1"/>
</dbReference>
<dbReference type="GO" id="GO:0055085">
    <property type="term" value="P:transmembrane transport"/>
    <property type="evidence" value="ECO:0007669"/>
    <property type="project" value="InterPro"/>
</dbReference>
<evidence type="ECO:0000256" key="5">
    <source>
        <dbReference type="ARBA" id="ARBA00022692"/>
    </source>
</evidence>
<evidence type="ECO:0000256" key="7">
    <source>
        <dbReference type="ARBA" id="ARBA00023136"/>
    </source>
</evidence>
<proteinExistence type="inferred from homology"/>
<gene>
    <name evidence="9" type="ORF">MNB_SM-4-268</name>
</gene>
<dbReference type="PANTHER" id="PTHR36838">
    <property type="entry name" value="AUXIN EFFLUX CARRIER FAMILY PROTEIN"/>
    <property type="match status" value="1"/>
</dbReference>
<dbReference type="GO" id="GO:0005886">
    <property type="term" value="C:plasma membrane"/>
    <property type="evidence" value="ECO:0007669"/>
    <property type="project" value="UniProtKB-SubCell"/>
</dbReference>
<evidence type="ECO:0000313" key="9">
    <source>
        <dbReference type="EMBL" id="SFV55968.1"/>
    </source>
</evidence>
<keyword evidence="3" id="KW-0813">Transport</keyword>
<dbReference type="Gene3D" id="1.20.1530.20">
    <property type="match status" value="1"/>
</dbReference>
<dbReference type="InterPro" id="IPR004776">
    <property type="entry name" value="Mem_transp_PIN-like"/>
</dbReference>
<feature type="transmembrane region" description="Helical" evidence="8">
    <location>
        <begin position="6"/>
        <end position="21"/>
    </location>
</feature>
<evidence type="ECO:0000256" key="1">
    <source>
        <dbReference type="ARBA" id="ARBA00004651"/>
    </source>
</evidence>
<evidence type="ECO:0000256" key="8">
    <source>
        <dbReference type="SAM" id="Phobius"/>
    </source>
</evidence>
<evidence type="ECO:0000256" key="6">
    <source>
        <dbReference type="ARBA" id="ARBA00022989"/>
    </source>
</evidence>
<keyword evidence="5 8" id="KW-0812">Transmembrane</keyword>
<evidence type="ECO:0008006" key="10">
    <source>
        <dbReference type="Google" id="ProtNLM"/>
    </source>
</evidence>
<feature type="transmembrane region" description="Helical" evidence="8">
    <location>
        <begin position="121"/>
        <end position="144"/>
    </location>
</feature>
<feature type="transmembrane region" description="Helical" evidence="8">
    <location>
        <begin position="93"/>
        <end position="115"/>
    </location>
</feature>
<comment type="subcellular location">
    <subcellularLocation>
        <location evidence="1">Cell membrane</location>
        <topology evidence="1">Multi-pass membrane protein</topology>
    </subcellularLocation>
</comment>
<dbReference type="InterPro" id="IPR038770">
    <property type="entry name" value="Na+/solute_symporter_sf"/>
</dbReference>
<keyword evidence="6 8" id="KW-1133">Transmembrane helix</keyword>
<protein>
    <recommendedName>
        <fullName evidence="10">Malate permease</fullName>
    </recommendedName>
</protein>
<organism evidence="9">
    <name type="scientific">hydrothermal vent metagenome</name>
    <dbReference type="NCBI Taxonomy" id="652676"/>
    <lineage>
        <taxon>unclassified sequences</taxon>
        <taxon>metagenomes</taxon>
        <taxon>ecological metagenomes</taxon>
    </lineage>
</organism>
<accession>A0A1W1BQU3</accession>
<evidence type="ECO:0000256" key="2">
    <source>
        <dbReference type="ARBA" id="ARBA00010145"/>
    </source>
</evidence>
<feature type="transmembrane region" description="Helical" evidence="8">
    <location>
        <begin position="156"/>
        <end position="177"/>
    </location>
</feature>
<name>A0A1W1BQU3_9ZZZZ</name>
<dbReference type="Pfam" id="PF03547">
    <property type="entry name" value="Mem_trans"/>
    <property type="match status" value="2"/>
</dbReference>
<dbReference type="EMBL" id="FPHF01000031">
    <property type="protein sequence ID" value="SFV55968.1"/>
    <property type="molecule type" value="Genomic_DNA"/>
</dbReference>
<dbReference type="AlphaFoldDB" id="A0A1W1BQU3"/>
<feature type="transmembrane region" description="Helical" evidence="8">
    <location>
        <begin position="33"/>
        <end position="53"/>
    </location>
</feature>
<comment type="similarity">
    <text evidence="2">Belongs to the auxin efflux carrier (TC 2.A.69) family.</text>
</comment>